<keyword evidence="1" id="KW-0472">Membrane</keyword>
<dbReference type="InterPro" id="IPR022584">
    <property type="entry name" value="DUF2937"/>
</dbReference>
<keyword evidence="3" id="KW-1185">Reference proteome</keyword>
<comment type="caution">
    <text evidence="2">The sequence shown here is derived from an EMBL/GenBank/DDBJ whole genome shotgun (WGS) entry which is preliminary data.</text>
</comment>
<sequence>MLSFINQLFDKCLFTLSFIVGVQLPEFIVQYSQRLSGHLNEAKLQLSQFKQLAEIHHNGNLAQLVSSFRENQDPTVMKTADIIEQLIVRVDYLEQHLTNILSPSYWIQIKSLIVEYDVAIMQQTAKLFKLAIPLEVTSLATGALLALLIIIVKAVVTEVIKRFYLSARGFNH</sequence>
<name>A0ABQ6H0B4_9GAMM</name>
<evidence type="ECO:0000313" key="3">
    <source>
        <dbReference type="Proteomes" id="UP001157186"/>
    </source>
</evidence>
<dbReference type="Proteomes" id="UP001157186">
    <property type="component" value="Unassembled WGS sequence"/>
</dbReference>
<dbReference type="EMBL" id="BSST01000001">
    <property type="protein sequence ID" value="GLX80480.1"/>
    <property type="molecule type" value="Genomic_DNA"/>
</dbReference>
<keyword evidence="1" id="KW-0812">Transmembrane</keyword>
<gene>
    <name evidence="2" type="ORF">tinsulaeT_38200</name>
</gene>
<accession>A0ABQ6H0B4</accession>
<dbReference type="Pfam" id="PF11157">
    <property type="entry name" value="DUF2937"/>
    <property type="match status" value="1"/>
</dbReference>
<proteinExistence type="predicted"/>
<protein>
    <recommendedName>
        <fullName evidence="4">DUF2937 family protein</fullName>
    </recommendedName>
</protein>
<feature type="transmembrane region" description="Helical" evidence="1">
    <location>
        <begin position="136"/>
        <end position="156"/>
    </location>
</feature>
<evidence type="ECO:0008006" key="4">
    <source>
        <dbReference type="Google" id="ProtNLM"/>
    </source>
</evidence>
<reference evidence="2 3" key="1">
    <citation type="submission" date="2023-03" db="EMBL/GenBank/DDBJ databases">
        <title>Draft genome sequence of Thalassotalea insulae KCTC 62186T.</title>
        <authorList>
            <person name="Sawabe T."/>
        </authorList>
    </citation>
    <scope>NUCLEOTIDE SEQUENCE [LARGE SCALE GENOMIC DNA]</scope>
    <source>
        <strain evidence="2 3">KCTC 62186</strain>
    </source>
</reference>
<dbReference type="RefSeq" id="WP_284246481.1">
    <property type="nucleotide sequence ID" value="NZ_BSST01000001.1"/>
</dbReference>
<evidence type="ECO:0000313" key="2">
    <source>
        <dbReference type="EMBL" id="GLX80480.1"/>
    </source>
</evidence>
<evidence type="ECO:0000256" key="1">
    <source>
        <dbReference type="SAM" id="Phobius"/>
    </source>
</evidence>
<keyword evidence="1" id="KW-1133">Transmembrane helix</keyword>
<organism evidence="2 3">
    <name type="scientific">Thalassotalea insulae</name>
    <dbReference type="NCBI Taxonomy" id="2056778"/>
    <lineage>
        <taxon>Bacteria</taxon>
        <taxon>Pseudomonadati</taxon>
        <taxon>Pseudomonadota</taxon>
        <taxon>Gammaproteobacteria</taxon>
        <taxon>Alteromonadales</taxon>
        <taxon>Colwelliaceae</taxon>
        <taxon>Thalassotalea</taxon>
    </lineage>
</organism>